<dbReference type="EMBL" id="ML119055">
    <property type="protein sequence ID" value="ROT38530.1"/>
    <property type="molecule type" value="Genomic_DNA"/>
</dbReference>
<accession>A0A3N2PVK9</accession>
<feature type="transmembrane region" description="Helical" evidence="1">
    <location>
        <begin position="39"/>
        <end position="60"/>
    </location>
</feature>
<dbReference type="GeneID" id="39575437"/>
<proteinExistence type="predicted"/>
<evidence type="ECO:0000313" key="3">
    <source>
        <dbReference type="Proteomes" id="UP000272025"/>
    </source>
</evidence>
<sequence>MVCMFCIGENARMVGLVCHLGARMAWHSLQESHLDECTYITILITLFGISSNLLVSYAIAISGPFRCISHPTGTQDASDRTSH</sequence>
<dbReference type="AlphaFoldDB" id="A0A3N2PVK9"/>
<keyword evidence="3" id="KW-1185">Reference proteome</keyword>
<evidence type="ECO:0000313" key="2">
    <source>
        <dbReference type="EMBL" id="ROT38530.1"/>
    </source>
</evidence>
<name>A0A3N2PVK9_SODAK</name>
<evidence type="ECO:0000256" key="1">
    <source>
        <dbReference type="SAM" id="Phobius"/>
    </source>
</evidence>
<keyword evidence="1" id="KW-1133">Transmembrane helix</keyword>
<reference evidence="2 3" key="1">
    <citation type="journal article" date="2018" name="Mol. Ecol.">
        <title>The obligate alkalophilic soda-lake fungus Sodiomyces alkalinus has shifted to a protein diet.</title>
        <authorList>
            <person name="Grum-Grzhimaylo A.A."/>
            <person name="Falkoski D.L."/>
            <person name="van den Heuvel J."/>
            <person name="Valero-Jimenez C.A."/>
            <person name="Min B."/>
            <person name="Choi I.G."/>
            <person name="Lipzen A."/>
            <person name="Daum C.G."/>
            <person name="Aanen D.K."/>
            <person name="Tsang A."/>
            <person name="Henrissat B."/>
            <person name="Bilanenko E.N."/>
            <person name="de Vries R.P."/>
            <person name="van Kan J.A.L."/>
            <person name="Grigoriev I.V."/>
            <person name="Debets A.J.M."/>
        </authorList>
    </citation>
    <scope>NUCLEOTIDE SEQUENCE [LARGE SCALE GENOMIC DNA]</scope>
    <source>
        <strain evidence="2 3">F11</strain>
    </source>
</reference>
<organism evidence="2 3">
    <name type="scientific">Sodiomyces alkalinus (strain CBS 110278 / VKM F-3762 / F11)</name>
    <name type="common">Alkaliphilic filamentous fungus</name>
    <dbReference type="NCBI Taxonomy" id="1314773"/>
    <lineage>
        <taxon>Eukaryota</taxon>
        <taxon>Fungi</taxon>
        <taxon>Dikarya</taxon>
        <taxon>Ascomycota</taxon>
        <taxon>Pezizomycotina</taxon>
        <taxon>Sordariomycetes</taxon>
        <taxon>Hypocreomycetidae</taxon>
        <taxon>Glomerellales</taxon>
        <taxon>Plectosphaerellaceae</taxon>
        <taxon>Sodiomyces</taxon>
    </lineage>
</organism>
<protein>
    <submittedName>
        <fullName evidence="2">Uncharacterized protein</fullName>
    </submittedName>
</protein>
<keyword evidence="1" id="KW-0472">Membrane</keyword>
<dbReference type="Proteomes" id="UP000272025">
    <property type="component" value="Unassembled WGS sequence"/>
</dbReference>
<keyword evidence="1" id="KW-0812">Transmembrane</keyword>
<gene>
    <name evidence="2" type="ORF">SODALDRAFT_164331</name>
</gene>
<dbReference type="RefSeq" id="XP_028466336.1">
    <property type="nucleotide sequence ID" value="XM_028606959.1"/>
</dbReference>